<evidence type="ECO:0000256" key="3">
    <source>
        <dbReference type="ARBA" id="ARBA00022475"/>
    </source>
</evidence>
<evidence type="ECO:0000256" key="7">
    <source>
        <dbReference type="RuleBase" id="RU363032"/>
    </source>
</evidence>
<dbReference type="Pfam" id="PF00528">
    <property type="entry name" value="BPD_transp_1"/>
    <property type="match status" value="1"/>
</dbReference>
<evidence type="ECO:0000313" key="9">
    <source>
        <dbReference type="EMBL" id="GGI03055.1"/>
    </source>
</evidence>
<feature type="transmembrane region" description="Helical" evidence="7">
    <location>
        <begin position="136"/>
        <end position="157"/>
    </location>
</feature>
<evidence type="ECO:0000313" key="10">
    <source>
        <dbReference type="Proteomes" id="UP000650511"/>
    </source>
</evidence>
<keyword evidence="5 7" id="KW-1133">Transmembrane helix</keyword>
<feature type="transmembrane region" description="Helical" evidence="7">
    <location>
        <begin position="32"/>
        <end position="54"/>
    </location>
</feature>
<dbReference type="AlphaFoldDB" id="A0A8J3A523"/>
<dbReference type="SUPFAM" id="SSF161098">
    <property type="entry name" value="MetI-like"/>
    <property type="match status" value="1"/>
</dbReference>
<sequence>MSNLDAGADRQQLEAPTSRQVPRWRETLTVLLANRLAALGLVLLLALLLTALFADQLVRYPINAQDLTVRFQGPSADHWFGTDDLGRDVYSRVVMGSRVSLQVGAVAVGISLVAGTLIGLLSGYRGGWLDSISMRAMDVLFSFPVILLAIALVAVLGPSLRNTMIAVGIVFTPIFARVVRGSVLSVREELHVRAVRSLGASDWRIVTRHVLPNVAGPIIVQASLSFAFAILTEAALSYIGVGVQPPDPAWGYMLSDAQRFQQQGWWLSVFPGLAIFLTVMAFNVLGDGLRDALDPRQRSVIQSRGVE</sequence>
<name>A0A8J3A523_9ACTN</name>
<dbReference type="GO" id="GO:0005886">
    <property type="term" value="C:plasma membrane"/>
    <property type="evidence" value="ECO:0007669"/>
    <property type="project" value="UniProtKB-SubCell"/>
</dbReference>
<proteinExistence type="inferred from homology"/>
<dbReference type="InterPro" id="IPR035906">
    <property type="entry name" value="MetI-like_sf"/>
</dbReference>
<dbReference type="PANTHER" id="PTHR43386:SF25">
    <property type="entry name" value="PEPTIDE ABC TRANSPORTER PERMEASE PROTEIN"/>
    <property type="match status" value="1"/>
</dbReference>
<keyword evidence="10" id="KW-1185">Reference proteome</keyword>
<feature type="transmembrane region" description="Helical" evidence="7">
    <location>
        <begin position="99"/>
        <end position="124"/>
    </location>
</feature>
<comment type="caution">
    <text evidence="9">The sequence shown here is derived from an EMBL/GenBank/DDBJ whole genome shotgun (WGS) entry which is preliminary data.</text>
</comment>
<dbReference type="PROSITE" id="PS50928">
    <property type="entry name" value="ABC_TM1"/>
    <property type="match status" value="1"/>
</dbReference>
<dbReference type="RefSeq" id="WP_130648285.1">
    <property type="nucleotide sequence ID" value="NZ_BMHA01000001.1"/>
</dbReference>
<gene>
    <name evidence="9" type="ORF">GCM10011354_02460</name>
</gene>
<keyword evidence="6 7" id="KW-0472">Membrane</keyword>
<dbReference type="Gene3D" id="1.10.3720.10">
    <property type="entry name" value="MetI-like"/>
    <property type="match status" value="1"/>
</dbReference>
<reference evidence="9" key="2">
    <citation type="submission" date="2020-09" db="EMBL/GenBank/DDBJ databases">
        <authorList>
            <person name="Sun Q."/>
            <person name="Zhou Y."/>
        </authorList>
    </citation>
    <scope>NUCLEOTIDE SEQUENCE</scope>
    <source>
        <strain evidence="9">CGMCC 1.14988</strain>
    </source>
</reference>
<dbReference type="EMBL" id="BMHA01000001">
    <property type="protein sequence ID" value="GGI03055.1"/>
    <property type="molecule type" value="Genomic_DNA"/>
</dbReference>
<keyword evidence="2 7" id="KW-0813">Transport</keyword>
<organism evidence="9 10">
    <name type="scientific">Egicoccus halophilus</name>
    <dbReference type="NCBI Taxonomy" id="1670830"/>
    <lineage>
        <taxon>Bacteria</taxon>
        <taxon>Bacillati</taxon>
        <taxon>Actinomycetota</taxon>
        <taxon>Nitriliruptoria</taxon>
        <taxon>Egicoccales</taxon>
        <taxon>Egicoccaceae</taxon>
        <taxon>Egicoccus</taxon>
    </lineage>
</organism>
<keyword evidence="4 7" id="KW-0812">Transmembrane</keyword>
<dbReference type="InterPro" id="IPR000515">
    <property type="entry name" value="MetI-like"/>
</dbReference>
<dbReference type="CDD" id="cd06261">
    <property type="entry name" value="TM_PBP2"/>
    <property type="match status" value="1"/>
</dbReference>
<feature type="transmembrane region" description="Helical" evidence="7">
    <location>
        <begin position="263"/>
        <end position="286"/>
    </location>
</feature>
<feature type="domain" description="ABC transmembrane type-1" evidence="8">
    <location>
        <begin position="97"/>
        <end position="286"/>
    </location>
</feature>
<accession>A0A8J3A523</accession>
<evidence type="ECO:0000256" key="5">
    <source>
        <dbReference type="ARBA" id="ARBA00022989"/>
    </source>
</evidence>
<dbReference type="PANTHER" id="PTHR43386">
    <property type="entry name" value="OLIGOPEPTIDE TRANSPORT SYSTEM PERMEASE PROTEIN APPC"/>
    <property type="match status" value="1"/>
</dbReference>
<feature type="transmembrane region" description="Helical" evidence="7">
    <location>
        <begin position="218"/>
        <end position="243"/>
    </location>
</feature>
<evidence type="ECO:0000256" key="6">
    <source>
        <dbReference type="ARBA" id="ARBA00023136"/>
    </source>
</evidence>
<protein>
    <submittedName>
        <fullName evidence="9">ABC transporter permease</fullName>
    </submittedName>
</protein>
<evidence type="ECO:0000256" key="4">
    <source>
        <dbReference type="ARBA" id="ARBA00022692"/>
    </source>
</evidence>
<evidence type="ECO:0000259" key="8">
    <source>
        <dbReference type="PROSITE" id="PS50928"/>
    </source>
</evidence>
<dbReference type="OrthoDB" id="9812701at2"/>
<dbReference type="InterPro" id="IPR050366">
    <property type="entry name" value="BP-dependent_transpt_permease"/>
</dbReference>
<dbReference type="Proteomes" id="UP000650511">
    <property type="component" value="Unassembled WGS sequence"/>
</dbReference>
<comment type="similarity">
    <text evidence="7">Belongs to the binding-protein-dependent transport system permease family.</text>
</comment>
<evidence type="ECO:0000256" key="2">
    <source>
        <dbReference type="ARBA" id="ARBA00022448"/>
    </source>
</evidence>
<dbReference type="GO" id="GO:0055085">
    <property type="term" value="P:transmembrane transport"/>
    <property type="evidence" value="ECO:0007669"/>
    <property type="project" value="InterPro"/>
</dbReference>
<keyword evidence="3" id="KW-1003">Cell membrane</keyword>
<dbReference type="Pfam" id="PF12911">
    <property type="entry name" value="OppC_N"/>
    <property type="match status" value="1"/>
</dbReference>
<comment type="subcellular location">
    <subcellularLocation>
        <location evidence="1 7">Cell membrane</location>
        <topology evidence="1 7">Multi-pass membrane protein</topology>
    </subcellularLocation>
</comment>
<evidence type="ECO:0000256" key="1">
    <source>
        <dbReference type="ARBA" id="ARBA00004651"/>
    </source>
</evidence>
<reference evidence="9" key="1">
    <citation type="journal article" date="2014" name="Int. J. Syst. Evol. Microbiol.">
        <title>Complete genome sequence of Corynebacterium casei LMG S-19264T (=DSM 44701T), isolated from a smear-ripened cheese.</title>
        <authorList>
            <consortium name="US DOE Joint Genome Institute (JGI-PGF)"/>
            <person name="Walter F."/>
            <person name="Albersmeier A."/>
            <person name="Kalinowski J."/>
            <person name="Ruckert C."/>
        </authorList>
    </citation>
    <scope>NUCLEOTIDE SEQUENCE</scope>
    <source>
        <strain evidence="9">CGMCC 1.14988</strain>
    </source>
</reference>
<dbReference type="InterPro" id="IPR025966">
    <property type="entry name" value="OppC_N"/>
</dbReference>